<proteinExistence type="predicted"/>
<evidence type="ECO:0000256" key="1">
    <source>
        <dbReference type="SAM" id="MobiDB-lite"/>
    </source>
</evidence>
<keyword evidence="3" id="KW-1185">Reference proteome</keyword>
<reference evidence="2 3" key="1">
    <citation type="submission" date="2016-10" db="EMBL/GenBank/DDBJ databases">
        <authorList>
            <person name="de Groot N.N."/>
        </authorList>
    </citation>
    <scope>NUCLEOTIDE SEQUENCE [LARGE SCALE GENOMIC DNA]</scope>
    <source>
        <strain evidence="2 3">CPCC 202699</strain>
    </source>
</reference>
<name>A0A1H3DFK5_9PSEU</name>
<sequence length="154" mass="16195">MRQMAEPITAVYVQEDDDWTITVSGLGKKLTARAPGIIAARDTTDQLVDRIAPEGRPTVVHLLNGSALAFTSAYMTARLTLPEAALAPIEIPPPGKPVKAIKEAPKTPLATSKQLSKAVEEKKPVTAAQAAKKNRAVPTPQKATTPPAAASKLA</sequence>
<protein>
    <submittedName>
        <fullName evidence="2">Uncharacterized protein</fullName>
    </submittedName>
</protein>
<dbReference type="EMBL" id="FNON01000003">
    <property type="protein sequence ID" value="SDX65120.1"/>
    <property type="molecule type" value="Genomic_DNA"/>
</dbReference>
<dbReference type="STRING" id="589385.SAMN05421504_103371"/>
<dbReference type="Proteomes" id="UP000199515">
    <property type="component" value="Unassembled WGS sequence"/>
</dbReference>
<organism evidence="2 3">
    <name type="scientific">Amycolatopsis xylanica</name>
    <dbReference type="NCBI Taxonomy" id="589385"/>
    <lineage>
        <taxon>Bacteria</taxon>
        <taxon>Bacillati</taxon>
        <taxon>Actinomycetota</taxon>
        <taxon>Actinomycetes</taxon>
        <taxon>Pseudonocardiales</taxon>
        <taxon>Pseudonocardiaceae</taxon>
        <taxon>Amycolatopsis</taxon>
    </lineage>
</organism>
<accession>A0A1H3DFK5</accession>
<feature type="compositionally biased region" description="Low complexity" evidence="1">
    <location>
        <begin position="138"/>
        <end position="154"/>
    </location>
</feature>
<evidence type="ECO:0000313" key="2">
    <source>
        <dbReference type="EMBL" id="SDX65120.1"/>
    </source>
</evidence>
<feature type="region of interest" description="Disordered" evidence="1">
    <location>
        <begin position="93"/>
        <end position="154"/>
    </location>
</feature>
<dbReference type="AlphaFoldDB" id="A0A1H3DFK5"/>
<evidence type="ECO:0000313" key="3">
    <source>
        <dbReference type="Proteomes" id="UP000199515"/>
    </source>
</evidence>
<gene>
    <name evidence="2" type="ORF">SAMN05421504_103371</name>
</gene>